<evidence type="ECO:0000256" key="3">
    <source>
        <dbReference type="ARBA" id="ARBA00022833"/>
    </source>
</evidence>
<dbReference type="CDD" id="cd16040">
    <property type="entry name" value="SPRY_PRY_SNTX"/>
    <property type="match status" value="1"/>
</dbReference>
<keyword evidence="2" id="KW-0863">Zinc-finger</keyword>
<protein>
    <recommendedName>
        <fullName evidence="5">B30.2/SPRY domain-containing protein</fullName>
    </recommendedName>
</protein>
<proteinExistence type="predicted"/>
<dbReference type="SMART" id="SM00589">
    <property type="entry name" value="PRY"/>
    <property type="match status" value="1"/>
</dbReference>
<gene>
    <name evidence="6" type="ORF">ACEWY4_012496</name>
</gene>
<dbReference type="Pfam" id="PF00622">
    <property type="entry name" value="SPRY"/>
    <property type="match status" value="1"/>
</dbReference>
<reference evidence="6 7" key="1">
    <citation type="submission" date="2024-09" db="EMBL/GenBank/DDBJ databases">
        <title>A chromosome-level genome assembly of Gray's grenadier anchovy, Coilia grayii.</title>
        <authorList>
            <person name="Fu Z."/>
        </authorList>
    </citation>
    <scope>NUCLEOTIDE SEQUENCE [LARGE SCALE GENOMIC DNA]</scope>
    <source>
        <strain evidence="6">G4</strain>
        <tissue evidence="6">Muscle</tissue>
    </source>
</reference>
<feature type="domain" description="B30.2/SPRY" evidence="5">
    <location>
        <begin position="94"/>
        <end position="282"/>
    </location>
</feature>
<keyword evidence="7" id="KW-1185">Reference proteome</keyword>
<name>A0ABD1K0Q4_9TELE</name>
<dbReference type="FunFam" id="2.60.120.920:FF:000066">
    <property type="entry name" value="Si:ch211-208f21.3"/>
    <property type="match status" value="1"/>
</dbReference>
<keyword evidence="3" id="KW-0862">Zinc</keyword>
<dbReference type="PRINTS" id="PR01407">
    <property type="entry name" value="BUTYPHLNCDUF"/>
</dbReference>
<dbReference type="AlphaFoldDB" id="A0ABD1K0Q4"/>
<dbReference type="PANTHER" id="PTHR25465:SF5">
    <property type="entry name" value="E3 UBIQUITIN_ISG15 LIGASE TRIM25-RELATED"/>
    <property type="match status" value="1"/>
</dbReference>
<dbReference type="InterPro" id="IPR051051">
    <property type="entry name" value="E3_ubiq-ligase_TRIM/RNF"/>
</dbReference>
<evidence type="ECO:0000256" key="4">
    <source>
        <dbReference type="SAM" id="MobiDB-lite"/>
    </source>
</evidence>
<dbReference type="GO" id="GO:0008270">
    <property type="term" value="F:zinc ion binding"/>
    <property type="evidence" value="ECO:0007669"/>
    <property type="project" value="UniProtKB-KW"/>
</dbReference>
<evidence type="ECO:0000313" key="6">
    <source>
        <dbReference type="EMBL" id="KAL2092698.1"/>
    </source>
</evidence>
<dbReference type="SUPFAM" id="SSF49899">
    <property type="entry name" value="Concanavalin A-like lectins/glucanases"/>
    <property type="match status" value="1"/>
</dbReference>
<dbReference type="InterPro" id="IPR043136">
    <property type="entry name" value="B30.2/SPRY_sf"/>
</dbReference>
<dbReference type="InterPro" id="IPR001870">
    <property type="entry name" value="B30.2/SPRY"/>
</dbReference>
<dbReference type="EMBL" id="JBHFQA010000010">
    <property type="protein sequence ID" value="KAL2092698.1"/>
    <property type="molecule type" value="Genomic_DNA"/>
</dbReference>
<keyword evidence="1" id="KW-0479">Metal-binding</keyword>
<dbReference type="InterPro" id="IPR003879">
    <property type="entry name" value="Butyrophylin_SPRY"/>
</dbReference>
<dbReference type="SMART" id="SM00449">
    <property type="entry name" value="SPRY"/>
    <property type="match status" value="1"/>
</dbReference>
<dbReference type="InterPro" id="IPR006574">
    <property type="entry name" value="PRY"/>
</dbReference>
<dbReference type="InterPro" id="IPR003877">
    <property type="entry name" value="SPRY_dom"/>
</dbReference>
<dbReference type="Proteomes" id="UP001591681">
    <property type="component" value="Unassembled WGS sequence"/>
</dbReference>
<evidence type="ECO:0000313" key="7">
    <source>
        <dbReference type="Proteomes" id="UP001591681"/>
    </source>
</evidence>
<dbReference type="InterPro" id="IPR013320">
    <property type="entry name" value="ConA-like_dom_sf"/>
</dbReference>
<dbReference type="Pfam" id="PF13765">
    <property type="entry name" value="PRY"/>
    <property type="match status" value="1"/>
</dbReference>
<evidence type="ECO:0000259" key="5">
    <source>
        <dbReference type="PROSITE" id="PS50188"/>
    </source>
</evidence>
<dbReference type="GO" id="GO:0005737">
    <property type="term" value="C:cytoplasm"/>
    <property type="evidence" value="ECO:0007669"/>
    <property type="project" value="UniProtKB-ARBA"/>
</dbReference>
<feature type="region of interest" description="Disordered" evidence="4">
    <location>
        <begin position="1"/>
        <end position="28"/>
    </location>
</feature>
<dbReference type="PROSITE" id="PS50188">
    <property type="entry name" value="B302_SPRY"/>
    <property type="match status" value="1"/>
</dbReference>
<organism evidence="6 7">
    <name type="scientific">Coilia grayii</name>
    <name type="common">Gray's grenadier anchovy</name>
    <dbReference type="NCBI Taxonomy" id="363190"/>
    <lineage>
        <taxon>Eukaryota</taxon>
        <taxon>Metazoa</taxon>
        <taxon>Chordata</taxon>
        <taxon>Craniata</taxon>
        <taxon>Vertebrata</taxon>
        <taxon>Euteleostomi</taxon>
        <taxon>Actinopterygii</taxon>
        <taxon>Neopterygii</taxon>
        <taxon>Teleostei</taxon>
        <taxon>Clupei</taxon>
        <taxon>Clupeiformes</taxon>
        <taxon>Clupeoidei</taxon>
        <taxon>Engraulidae</taxon>
        <taxon>Coilinae</taxon>
        <taxon>Coilia</taxon>
    </lineage>
</organism>
<comment type="caution">
    <text evidence="6">The sequence shown here is derived from an EMBL/GenBank/DDBJ whole genome shotgun (WGS) entry which is preliminary data.</text>
</comment>
<dbReference type="Gene3D" id="2.60.120.920">
    <property type="match status" value="1"/>
</dbReference>
<evidence type="ECO:0000256" key="2">
    <source>
        <dbReference type="ARBA" id="ARBA00022771"/>
    </source>
</evidence>
<evidence type="ECO:0000256" key="1">
    <source>
        <dbReference type="ARBA" id="ARBA00022723"/>
    </source>
</evidence>
<dbReference type="PANTHER" id="PTHR25465">
    <property type="entry name" value="B-BOX DOMAIN CONTAINING"/>
    <property type="match status" value="1"/>
</dbReference>
<accession>A0ABD1K0Q4</accession>
<sequence length="282" mass="32697">MLKHTHTRTHDHTHTVQKHTHTFSHSQTHTSRMFITHTQINMHTPPPPHTHTHTHRHAETHTHTHTHTRTHDYTHTVQKHTHTHTHIFTLSNKHTHSLKLTCPHTHTSAYCCHFTLDPNTAHTLLHLSEGNRRVERRDEVQSYPDHPDRFDVWGQVLCREGVSGRCYWEVEWSGRWVGIAVSYKSISRKGGGAKCWFGRNDQSWSLFLSSSSSSFWHNNKKTELPLVASSRIGVYVDHRAGTLAFYSISDTMTLLHRVHTTFTHTLYPGFGLYYLPSSVKLL</sequence>